<comment type="caution">
    <text evidence="5">The sequence shown here is derived from an EMBL/GenBank/DDBJ whole genome shotgun (WGS) entry which is preliminary data.</text>
</comment>
<evidence type="ECO:0000256" key="2">
    <source>
        <dbReference type="ARBA" id="ARBA00023125"/>
    </source>
</evidence>
<reference evidence="5 6" key="1">
    <citation type="submission" date="2014-07" db="EMBL/GenBank/DDBJ databases">
        <title>Draft genome sequence of Thalassospira tepidiphila 1-1B.</title>
        <authorList>
            <person name="Lai Q."/>
            <person name="Shao Z."/>
        </authorList>
    </citation>
    <scope>NUCLEOTIDE SEQUENCE [LARGE SCALE GENOMIC DNA]</scope>
    <source>
        <strain evidence="5 6">MCCC 1A03514</strain>
    </source>
</reference>
<sequence length="337" mass="37599">MLQSPQHAGTQPHEPNHHVPNHHVVVLAYDGLCTFEFGIALEIFSLPRPEFDFPWYRCSIAGVDPHIRAMGGFSVAVDAGMELLEDADTIIIPGWRGADAVPEPALRDAILKAHARGCRIVTICSGVFVLAHAGILQNGRATTHWRYIDKFRAMFPETEIVDDVLYVDHDNIITSAGSSAGIDACLHVIRSDHGAQVTNTVARRLVMPPHRDGGQAQYVEAPIQERPGKSIAAVLDWARENLDQPIEINDLSRQSGLSQRTFLRRFRDGTGLSPLKWLRRERIIRSMKLLEETDLALVDIAEQCGFQSLETFRIAFRDIAGTPPASYRNRFKLRQSA</sequence>
<dbReference type="InterPro" id="IPR002818">
    <property type="entry name" value="DJ-1/PfpI"/>
</dbReference>
<dbReference type="PANTHER" id="PTHR43130:SF3">
    <property type="entry name" value="HTH-TYPE TRANSCRIPTIONAL REGULATOR RV1931C"/>
    <property type="match status" value="1"/>
</dbReference>
<dbReference type="InterPro" id="IPR029062">
    <property type="entry name" value="Class_I_gatase-like"/>
</dbReference>
<protein>
    <submittedName>
        <fullName evidence="5">Transcriptional regulator</fullName>
    </submittedName>
</protein>
<keyword evidence="3" id="KW-0804">Transcription</keyword>
<dbReference type="GO" id="GO:0043565">
    <property type="term" value="F:sequence-specific DNA binding"/>
    <property type="evidence" value="ECO:0007669"/>
    <property type="project" value="InterPro"/>
</dbReference>
<organism evidence="5 6">
    <name type="scientific">Thalassospira tepidiphila MCCC 1A03514</name>
    <dbReference type="NCBI Taxonomy" id="1177930"/>
    <lineage>
        <taxon>Bacteria</taxon>
        <taxon>Pseudomonadati</taxon>
        <taxon>Pseudomonadota</taxon>
        <taxon>Alphaproteobacteria</taxon>
        <taxon>Rhodospirillales</taxon>
        <taxon>Thalassospiraceae</taxon>
        <taxon>Thalassospira</taxon>
    </lineage>
</organism>
<dbReference type="RefSeq" id="WP_083997010.1">
    <property type="nucleotide sequence ID" value="NZ_JPVZ01000003.1"/>
</dbReference>
<dbReference type="AlphaFoldDB" id="A0A853KZX4"/>
<dbReference type="SUPFAM" id="SSF46689">
    <property type="entry name" value="Homeodomain-like"/>
    <property type="match status" value="2"/>
</dbReference>
<evidence type="ECO:0000313" key="5">
    <source>
        <dbReference type="EMBL" id="OAZ10129.1"/>
    </source>
</evidence>
<dbReference type="Proteomes" id="UP000094009">
    <property type="component" value="Unassembled WGS sequence"/>
</dbReference>
<dbReference type="Pfam" id="PF12833">
    <property type="entry name" value="HTH_18"/>
    <property type="match status" value="1"/>
</dbReference>
<proteinExistence type="predicted"/>
<dbReference type="NCBIfam" id="NF006902">
    <property type="entry name" value="PRK09393.1"/>
    <property type="match status" value="1"/>
</dbReference>
<dbReference type="PANTHER" id="PTHR43130">
    <property type="entry name" value="ARAC-FAMILY TRANSCRIPTIONAL REGULATOR"/>
    <property type="match status" value="1"/>
</dbReference>
<accession>A0A853KZX4</accession>
<dbReference type="Pfam" id="PF01965">
    <property type="entry name" value="DJ-1_PfpI"/>
    <property type="match status" value="1"/>
</dbReference>
<dbReference type="InterPro" id="IPR018060">
    <property type="entry name" value="HTH_AraC"/>
</dbReference>
<name>A0A853KZX4_9PROT</name>
<dbReference type="InterPro" id="IPR052158">
    <property type="entry name" value="INH-QAR"/>
</dbReference>
<dbReference type="SUPFAM" id="SSF52317">
    <property type="entry name" value="Class I glutamine amidotransferase-like"/>
    <property type="match status" value="1"/>
</dbReference>
<dbReference type="InterPro" id="IPR018062">
    <property type="entry name" value="HTH_AraC-typ_CS"/>
</dbReference>
<dbReference type="Gene3D" id="1.10.10.60">
    <property type="entry name" value="Homeodomain-like"/>
    <property type="match status" value="1"/>
</dbReference>
<dbReference type="Gene3D" id="3.40.50.880">
    <property type="match status" value="1"/>
</dbReference>
<evidence type="ECO:0000259" key="4">
    <source>
        <dbReference type="PROSITE" id="PS01124"/>
    </source>
</evidence>
<dbReference type="InterPro" id="IPR009057">
    <property type="entry name" value="Homeodomain-like_sf"/>
</dbReference>
<dbReference type="PROSITE" id="PS00041">
    <property type="entry name" value="HTH_ARAC_FAMILY_1"/>
    <property type="match status" value="1"/>
</dbReference>
<keyword evidence="1" id="KW-0805">Transcription regulation</keyword>
<dbReference type="SMART" id="SM00342">
    <property type="entry name" value="HTH_ARAC"/>
    <property type="match status" value="1"/>
</dbReference>
<gene>
    <name evidence="5" type="primary">ftrA</name>
    <name evidence="5" type="ORF">TH4_07670</name>
</gene>
<evidence type="ECO:0000256" key="1">
    <source>
        <dbReference type="ARBA" id="ARBA00023015"/>
    </source>
</evidence>
<feature type="domain" description="HTH araC/xylS-type" evidence="4">
    <location>
        <begin position="232"/>
        <end position="330"/>
    </location>
</feature>
<dbReference type="GO" id="GO:0003700">
    <property type="term" value="F:DNA-binding transcription factor activity"/>
    <property type="evidence" value="ECO:0007669"/>
    <property type="project" value="InterPro"/>
</dbReference>
<evidence type="ECO:0000313" key="6">
    <source>
        <dbReference type="Proteomes" id="UP000094009"/>
    </source>
</evidence>
<dbReference type="CDD" id="cd03137">
    <property type="entry name" value="GATase1_AraC_1"/>
    <property type="match status" value="1"/>
</dbReference>
<dbReference type="EMBL" id="JPVZ01000003">
    <property type="protein sequence ID" value="OAZ10129.1"/>
    <property type="molecule type" value="Genomic_DNA"/>
</dbReference>
<dbReference type="PROSITE" id="PS01124">
    <property type="entry name" value="HTH_ARAC_FAMILY_2"/>
    <property type="match status" value="1"/>
</dbReference>
<keyword evidence="2" id="KW-0238">DNA-binding</keyword>
<evidence type="ECO:0000256" key="3">
    <source>
        <dbReference type="ARBA" id="ARBA00023163"/>
    </source>
</evidence>